<feature type="domain" description="Response regulatory" evidence="10">
    <location>
        <begin position="2"/>
        <end position="116"/>
    </location>
</feature>
<evidence type="ECO:0000259" key="10">
    <source>
        <dbReference type="PROSITE" id="PS50110"/>
    </source>
</evidence>
<dbReference type="Pfam" id="PF00072">
    <property type="entry name" value="Response_reg"/>
    <property type="match status" value="1"/>
</dbReference>
<dbReference type="GO" id="GO:0000976">
    <property type="term" value="F:transcription cis-regulatory region binding"/>
    <property type="evidence" value="ECO:0007669"/>
    <property type="project" value="TreeGrafter"/>
</dbReference>
<feature type="DNA-binding region" description="OmpR/PhoB-type" evidence="9">
    <location>
        <begin position="125"/>
        <end position="219"/>
    </location>
</feature>
<dbReference type="OrthoDB" id="9790454at2"/>
<dbReference type="InterPro" id="IPR016032">
    <property type="entry name" value="Sig_transdc_resp-reg_C-effctor"/>
</dbReference>
<evidence type="ECO:0000256" key="9">
    <source>
        <dbReference type="PROSITE-ProRule" id="PRU01091"/>
    </source>
</evidence>
<dbReference type="GO" id="GO:0032993">
    <property type="term" value="C:protein-DNA complex"/>
    <property type="evidence" value="ECO:0007669"/>
    <property type="project" value="TreeGrafter"/>
</dbReference>
<organism evidence="12 13">
    <name type="scientific">Desulfosporosinus lacus DSM 15449</name>
    <dbReference type="NCBI Taxonomy" id="1121420"/>
    <lineage>
        <taxon>Bacteria</taxon>
        <taxon>Bacillati</taxon>
        <taxon>Bacillota</taxon>
        <taxon>Clostridia</taxon>
        <taxon>Eubacteriales</taxon>
        <taxon>Desulfitobacteriaceae</taxon>
        <taxon>Desulfosporosinus</taxon>
    </lineage>
</organism>
<name>A0A1M6BDB3_9FIRM</name>
<accession>A0A1M6BDB3</accession>
<dbReference type="Pfam" id="PF00486">
    <property type="entry name" value="Trans_reg_C"/>
    <property type="match status" value="1"/>
</dbReference>
<dbReference type="CDD" id="cd00383">
    <property type="entry name" value="trans_reg_C"/>
    <property type="match status" value="1"/>
</dbReference>
<feature type="domain" description="OmpR/PhoB-type" evidence="11">
    <location>
        <begin position="125"/>
        <end position="219"/>
    </location>
</feature>
<keyword evidence="4" id="KW-0805">Transcription regulation</keyword>
<evidence type="ECO:0000256" key="8">
    <source>
        <dbReference type="PROSITE-ProRule" id="PRU00169"/>
    </source>
</evidence>
<dbReference type="PROSITE" id="PS51755">
    <property type="entry name" value="OMPR_PHOB"/>
    <property type="match status" value="1"/>
</dbReference>
<dbReference type="InterPro" id="IPR001867">
    <property type="entry name" value="OmpR/PhoB-type_DNA-bd"/>
</dbReference>
<evidence type="ECO:0000313" key="12">
    <source>
        <dbReference type="EMBL" id="SHI46744.1"/>
    </source>
</evidence>
<dbReference type="SMART" id="SM00448">
    <property type="entry name" value="REC"/>
    <property type="match status" value="1"/>
</dbReference>
<evidence type="ECO:0000256" key="7">
    <source>
        <dbReference type="ARBA" id="ARBA00024867"/>
    </source>
</evidence>
<dbReference type="RefSeq" id="WP_073031806.1">
    <property type="nucleotide sequence ID" value="NZ_FQXJ01000018.1"/>
</dbReference>
<reference evidence="13" key="1">
    <citation type="submission" date="2016-11" db="EMBL/GenBank/DDBJ databases">
        <authorList>
            <person name="Varghese N."/>
            <person name="Submissions S."/>
        </authorList>
    </citation>
    <scope>NUCLEOTIDE SEQUENCE [LARGE SCALE GENOMIC DNA]</scope>
    <source>
        <strain evidence="13">DSM 15449</strain>
    </source>
</reference>
<evidence type="ECO:0000256" key="2">
    <source>
        <dbReference type="ARBA" id="ARBA00022553"/>
    </source>
</evidence>
<dbReference type="EMBL" id="FQXJ01000018">
    <property type="protein sequence ID" value="SHI46744.1"/>
    <property type="molecule type" value="Genomic_DNA"/>
</dbReference>
<dbReference type="PROSITE" id="PS50110">
    <property type="entry name" value="RESPONSE_REGULATORY"/>
    <property type="match status" value="1"/>
</dbReference>
<dbReference type="SUPFAM" id="SSF46894">
    <property type="entry name" value="C-terminal effector domain of the bipartite response regulators"/>
    <property type="match status" value="1"/>
</dbReference>
<evidence type="ECO:0000256" key="3">
    <source>
        <dbReference type="ARBA" id="ARBA00023012"/>
    </source>
</evidence>
<sequence length="221" mass="24849">MKLLLIDVESKFSKSLSQLLKKEGYVVDKITDSEIGLEMAIFGSYDLIVLNLLLPNFDGITFVKELRIQGISTPMLLLTPNDNIEDMVNCLDAGADDYLVKPFCTEVLLAKLRALSRRKSKEITENELTVAGLVLDTSKCLVTQGSNVIKLSVKETLLLETLMRNSGNVVTKERIFERLWGSNSIKEFANVDLYICYLRKKIGTVNIKTVRSVGYYLENIT</sequence>
<evidence type="ECO:0000256" key="6">
    <source>
        <dbReference type="ARBA" id="ARBA00023163"/>
    </source>
</evidence>
<protein>
    <recommendedName>
        <fullName evidence="1">Stage 0 sporulation protein A homolog</fullName>
    </recommendedName>
</protein>
<keyword evidence="5 9" id="KW-0238">DNA-binding</keyword>
<dbReference type="InterPro" id="IPR001789">
    <property type="entry name" value="Sig_transdc_resp-reg_receiver"/>
</dbReference>
<gene>
    <name evidence="12" type="ORF">SAMN02746098_04152</name>
</gene>
<dbReference type="Gene3D" id="3.40.50.2300">
    <property type="match status" value="1"/>
</dbReference>
<dbReference type="PANTHER" id="PTHR48111">
    <property type="entry name" value="REGULATOR OF RPOS"/>
    <property type="match status" value="1"/>
</dbReference>
<dbReference type="PANTHER" id="PTHR48111:SF22">
    <property type="entry name" value="REGULATOR OF RPOS"/>
    <property type="match status" value="1"/>
</dbReference>
<dbReference type="InterPro" id="IPR039420">
    <property type="entry name" value="WalR-like"/>
</dbReference>
<dbReference type="Gene3D" id="1.10.10.10">
    <property type="entry name" value="Winged helix-like DNA-binding domain superfamily/Winged helix DNA-binding domain"/>
    <property type="match status" value="1"/>
</dbReference>
<dbReference type="GO" id="GO:0005829">
    <property type="term" value="C:cytosol"/>
    <property type="evidence" value="ECO:0007669"/>
    <property type="project" value="TreeGrafter"/>
</dbReference>
<keyword evidence="2" id="KW-0597">Phosphoprotein</keyword>
<dbReference type="Proteomes" id="UP000183954">
    <property type="component" value="Unassembled WGS sequence"/>
</dbReference>
<dbReference type="GO" id="GO:0006355">
    <property type="term" value="P:regulation of DNA-templated transcription"/>
    <property type="evidence" value="ECO:0007669"/>
    <property type="project" value="InterPro"/>
</dbReference>
<keyword evidence="13" id="KW-1185">Reference proteome</keyword>
<evidence type="ECO:0000313" key="13">
    <source>
        <dbReference type="Proteomes" id="UP000183954"/>
    </source>
</evidence>
<dbReference type="AlphaFoldDB" id="A0A1M6BDB3"/>
<evidence type="ECO:0000256" key="1">
    <source>
        <dbReference type="ARBA" id="ARBA00018672"/>
    </source>
</evidence>
<dbReference type="SUPFAM" id="SSF52172">
    <property type="entry name" value="CheY-like"/>
    <property type="match status" value="1"/>
</dbReference>
<proteinExistence type="predicted"/>
<comment type="function">
    <text evidence="7">May play the central regulatory role in sporulation. It may be an element of the effector pathway responsible for the activation of sporulation genes in response to nutritional stress. Spo0A may act in concert with spo0H (a sigma factor) to control the expression of some genes that are critical to the sporulation process.</text>
</comment>
<keyword evidence="6" id="KW-0804">Transcription</keyword>
<evidence type="ECO:0000256" key="4">
    <source>
        <dbReference type="ARBA" id="ARBA00023015"/>
    </source>
</evidence>
<comment type="caution">
    <text evidence="8">Lacks conserved residue(s) required for the propagation of feature annotation.</text>
</comment>
<keyword evidence="3" id="KW-0902">Two-component regulatory system</keyword>
<dbReference type="GO" id="GO:0000156">
    <property type="term" value="F:phosphorelay response regulator activity"/>
    <property type="evidence" value="ECO:0007669"/>
    <property type="project" value="TreeGrafter"/>
</dbReference>
<evidence type="ECO:0000256" key="5">
    <source>
        <dbReference type="ARBA" id="ARBA00023125"/>
    </source>
</evidence>
<dbReference type="InterPro" id="IPR036388">
    <property type="entry name" value="WH-like_DNA-bd_sf"/>
</dbReference>
<dbReference type="STRING" id="1121420.SAMN02746098_04152"/>
<evidence type="ECO:0000259" key="11">
    <source>
        <dbReference type="PROSITE" id="PS51755"/>
    </source>
</evidence>
<dbReference type="InterPro" id="IPR011006">
    <property type="entry name" value="CheY-like_superfamily"/>
</dbReference>
<dbReference type="SMART" id="SM00862">
    <property type="entry name" value="Trans_reg_C"/>
    <property type="match status" value="1"/>
</dbReference>